<dbReference type="GO" id="GO:0000463">
    <property type="term" value="P:maturation of LSU-rRNA from tricistronic rRNA transcript (SSU-rRNA, 5.8S rRNA, LSU-rRNA)"/>
    <property type="evidence" value="ECO:0007669"/>
    <property type="project" value="TreeGrafter"/>
</dbReference>
<dbReference type="eggNOG" id="KOG3184">
    <property type="taxonomic scope" value="Eukaryota"/>
</dbReference>
<dbReference type="SUPFAM" id="SSF55129">
    <property type="entry name" value="Ribosomal protein L30p/L7e"/>
    <property type="match status" value="1"/>
</dbReference>
<organism evidence="1 2">
    <name type="scientific">Theileria equi strain WA</name>
    <dbReference type="NCBI Taxonomy" id="1537102"/>
    <lineage>
        <taxon>Eukaryota</taxon>
        <taxon>Sar</taxon>
        <taxon>Alveolata</taxon>
        <taxon>Apicomplexa</taxon>
        <taxon>Aconoidasida</taxon>
        <taxon>Piroplasmida</taxon>
        <taxon>Theileriidae</taxon>
        <taxon>Theileria</taxon>
    </lineage>
</organism>
<keyword evidence="1" id="KW-0687">Ribonucleoprotein</keyword>
<dbReference type="GO" id="GO:0003735">
    <property type="term" value="F:structural constituent of ribosome"/>
    <property type="evidence" value="ECO:0007669"/>
    <property type="project" value="TreeGrafter"/>
</dbReference>
<protein>
    <submittedName>
        <fullName evidence="1">60S ribosomal protein L7, putative</fullName>
    </submittedName>
</protein>
<dbReference type="InterPro" id="IPR036919">
    <property type="entry name" value="Ribo_uL30_ferredoxin-like_sf"/>
</dbReference>
<dbReference type="KEGG" id="beq:BEWA_001290"/>
<dbReference type="RefSeq" id="XP_004830388.1">
    <property type="nucleotide sequence ID" value="XM_004830331.1"/>
</dbReference>
<accession>L0AYQ2</accession>
<dbReference type="InterPro" id="IPR039699">
    <property type="entry name" value="Ribosomal_uL30"/>
</dbReference>
<keyword evidence="1" id="KW-0689">Ribosomal protein</keyword>
<sequence>MKGLDGEIKKKETILKGHRIDLKRRSELAKEISKIKSENRANRIKNPIVSLNKIFKKSKQRLLDIKRTKSLEKKERLFPAEKYGLLFVVRNFREVESNVSRDALQELGLLTMNTGRFFSNSVENLKLLDKVLPFIYYGKPSLKHVTDILHKRGTVYAQGNKTNLISSNVVVEDNFGKFGLYSIGELIDAIYNGSEGHDDMLRILGPIKLSKSDRLEQFVFHPIYPYKTFTHLHANI</sequence>
<dbReference type="PANTHER" id="PTHR11524:SF16">
    <property type="entry name" value="LARGE RIBOSOMAL SUBUNIT PROTEIN UL30"/>
    <property type="match status" value="1"/>
</dbReference>
<dbReference type="VEuPathDB" id="PiroplasmaDB:BEWA_001290"/>
<reference evidence="1 2" key="1">
    <citation type="journal article" date="2012" name="BMC Genomics">
        <title>Comparative genomic analysis and phylogenetic position of Theileria equi.</title>
        <authorList>
            <person name="Kappmeyer L.S."/>
            <person name="Thiagarajan M."/>
            <person name="Herndon D.R."/>
            <person name="Ramsay J.D."/>
            <person name="Caler E."/>
            <person name="Djikeng A."/>
            <person name="Gillespie J.J."/>
            <person name="Lau A.O."/>
            <person name="Roalson E.H."/>
            <person name="Silva J.C."/>
            <person name="Silva M.G."/>
            <person name="Suarez C.E."/>
            <person name="Ueti M.W."/>
            <person name="Nene V.M."/>
            <person name="Mealey R.H."/>
            <person name="Knowles D.P."/>
            <person name="Brayton K.A."/>
        </authorList>
    </citation>
    <scope>NUCLEOTIDE SEQUENCE [LARGE SCALE GENOMIC DNA]</scope>
    <source>
        <strain evidence="1 2">WA</strain>
    </source>
</reference>
<dbReference type="Gene3D" id="3.30.1390.20">
    <property type="entry name" value="Ribosomal protein L30, ferredoxin-like fold domain"/>
    <property type="match status" value="1"/>
</dbReference>
<evidence type="ECO:0000313" key="1">
    <source>
        <dbReference type="EMBL" id="AFZ80722.1"/>
    </source>
</evidence>
<dbReference type="STRING" id="1537102.L0AYQ2"/>
<proteinExistence type="predicted"/>
<dbReference type="AlphaFoldDB" id="L0AYQ2"/>
<name>L0AYQ2_THEEQ</name>
<dbReference type="EMBL" id="CP001670">
    <property type="protein sequence ID" value="AFZ80722.1"/>
    <property type="molecule type" value="Genomic_DNA"/>
</dbReference>
<dbReference type="GO" id="GO:0022625">
    <property type="term" value="C:cytosolic large ribosomal subunit"/>
    <property type="evidence" value="ECO:0007669"/>
    <property type="project" value="TreeGrafter"/>
</dbReference>
<dbReference type="PANTHER" id="PTHR11524">
    <property type="entry name" value="60S RIBOSOMAL PROTEIN L7"/>
    <property type="match status" value="1"/>
</dbReference>
<dbReference type="OrthoDB" id="28644at2759"/>
<gene>
    <name evidence="1" type="ORF">BEWA_001290</name>
</gene>
<evidence type="ECO:0000313" key="2">
    <source>
        <dbReference type="Proteomes" id="UP000031512"/>
    </source>
</evidence>
<dbReference type="GO" id="GO:0003723">
    <property type="term" value="F:RNA binding"/>
    <property type="evidence" value="ECO:0007669"/>
    <property type="project" value="TreeGrafter"/>
</dbReference>
<keyword evidence="2" id="KW-1185">Reference proteome</keyword>
<dbReference type="GeneID" id="15804763"/>
<dbReference type="Proteomes" id="UP000031512">
    <property type="component" value="Chromosome 3"/>
</dbReference>